<sequence length="302" mass="35143">MNILVTGGTVFVSKYIANYFKNNNEVFVLNRNTKKQLDGVHLIEADRHNLGNILKEYNFDAVLDICAYTGEDVSDLADALPDGVKDYILISSSAVYPETNVQPFTEEQEIGSNSIWGNYGTNKIEAEKILSSRMPAAYILRPPYLYGPMQNVYREPFVFECALSDRVFYIPKDGTMKMQFFHVEDLCRVIAKIIETHPDYHIINVGNKNLVNINEFVSLCYKVVGKELKIVNVYNHENQRDYFSFHDYEYYLDVTKQNELIDNTKDLEDGLRESFEWYIKHSEEVSRKNYIDFIESHKGLWQ</sequence>
<dbReference type="PANTHER" id="PTHR43245">
    <property type="entry name" value="BIFUNCTIONAL POLYMYXIN RESISTANCE PROTEIN ARNA"/>
    <property type="match status" value="1"/>
</dbReference>
<evidence type="ECO:0000313" key="3">
    <source>
        <dbReference type="Proteomes" id="UP000245412"/>
    </source>
</evidence>
<evidence type="ECO:0000259" key="1">
    <source>
        <dbReference type="Pfam" id="PF01370"/>
    </source>
</evidence>
<protein>
    <submittedName>
        <fullName evidence="2">dTDP-glucose 4,6-dehydratase</fullName>
    </submittedName>
</protein>
<dbReference type="InterPro" id="IPR036291">
    <property type="entry name" value="NAD(P)-bd_dom_sf"/>
</dbReference>
<dbReference type="SUPFAM" id="SSF51735">
    <property type="entry name" value="NAD(P)-binding Rossmann-fold domains"/>
    <property type="match status" value="1"/>
</dbReference>
<dbReference type="Gene3D" id="3.40.50.720">
    <property type="entry name" value="NAD(P)-binding Rossmann-like Domain"/>
    <property type="match status" value="1"/>
</dbReference>
<name>A0AB73T218_9FIRM</name>
<dbReference type="InterPro" id="IPR050177">
    <property type="entry name" value="Lipid_A_modif_metabolic_enz"/>
</dbReference>
<dbReference type="Proteomes" id="UP000245412">
    <property type="component" value="Unassembled WGS sequence"/>
</dbReference>
<feature type="domain" description="NAD-dependent epimerase/dehydratase" evidence="1">
    <location>
        <begin position="3"/>
        <end position="206"/>
    </location>
</feature>
<comment type="caution">
    <text evidence="2">The sequence shown here is derived from an EMBL/GenBank/DDBJ whole genome shotgun (WGS) entry which is preliminary data.</text>
</comment>
<organism evidence="2 3">
    <name type="scientific">Murimonas intestini</name>
    <dbReference type="NCBI Taxonomy" id="1337051"/>
    <lineage>
        <taxon>Bacteria</taxon>
        <taxon>Bacillati</taxon>
        <taxon>Bacillota</taxon>
        <taxon>Clostridia</taxon>
        <taxon>Lachnospirales</taxon>
        <taxon>Lachnospiraceae</taxon>
        <taxon>Murimonas</taxon>
    </lineage>
</organism>
<keyword evidence="3" id="KW-1185">Reference proteome</keyword>
<dbReference type="Pfam" id="PF01370">
    <property type="entry name" value="Epimerase"/>
    <property type="match status" value="1"/>
</dbReference>
<dbReference type="InterPro" id="IPR001509">
    <property type="entry name" value="Epimerase_deHydtase"/>
</dbReference>
<dbReference type="RefSeq" id="WP_257497956.1">
    <property type="nucleotide sequence ID" value="NZ_JANKBI010000031.1"/>
</dbReference>
<evidence type="ECO:0000313" key="2">
    <source>
        <dbReference type="EMBL" id="PWJ74425.1"/>
    </source>
</evidence>
<dbReference type="EMBL" id="QGGY01000009">
    <property type="protein sequence ID" value="PWJ74425.1"/>
    <property type="molecule type" value="Genomic_DNA"/>
</dbReference>
<gene>
    <name evidence="2" type="ORF">C7383_109161</name>
</gene>
<proteinExistence type="predicted"/>
<accession>A0AB73T218</accession>
<dbReference type="AlphaFoldDB" id="A0AB73T218"/>
<reference evidence="2 3" key="1">
    <citation type="submission" date="2018-05" db="EMBL/GenBank/DDBJ databases">
        <authorList>
            <person name="Goeker M."/>
            <person name="Huntemann M."/>
            <person name="Clum A."/>
            <person name="Pillay M."/>
            <person name="Palaniappan K."/>
            <person name="Varghese N."/>
            <person name="Mikhailova N."/>
            <person name="Stamatis D."/>
            <person name="Reddy T."/>
            <person name="Daum C."/>
            <person name="Shapiro N."/>
            <person name="Ivanova N."/>
            <person name="Kyrpides N."/>
            <person name="Woyke T."/>
        </authorList>
    </citation>
    <scope>NUCLEOTIDE SEQUENCE [LARGE SCALE GENOMIC DNA]</scope>
    <source>
        <strain evidence="2 3">DSM 26524</strain>
    </source>
</reference>